<reference evidence="2" key="1">
    <citation type="journal article" date="2023" name="PLoS Negl. Trop. Dis.">
        <title>A genome sequence for Biomphalaria pfeifferi, the major vector snail for the human-infecting parasite Schistosoma mansoni.</title>
        <authorList>
            <person name="Bu L."/>
            <person name="Lu L."/>
            <person name="Laidemitt M.R."/>
            <person name="Zhang S.M."/>
            <person name="Mutuku M."/>
            <person name="Mkoji G."/>
            <person name="Steinauer M."/>
            <person name="Loker E.S."/>
        </authorList>
    </citation>
    <scope>NUCLEOTIDE SEQUENCE</scope>
    <source>
        <strain evidence="2">KasaAsao</strain>
    </source>
</reference>
<dbReference type="AlphaFoldDB" id="A0AAD8AMW7"/>
<evidence type="ECO:0000313" key="2">
    <source>
        <dbReference type="EMBL" id="KAK0039237.1"/>
    </source>
</evidence>
<protein>
    <submittedName>
        <fullName evidence="2">Uncharacterized protein</fullName>
    </submittedName>
</protein>
<evidence type="ECO:0000256" key="1">
    <source>
        <dbReference type="SAM" id="MobiDB-lite"/>
    </source>
</evidence>
<keyword evidence="3" id="KW-1185">Reference proteome</keyword>
<name>A0AAD8AMW7_BIOPF</name>
<sequence>MNETEQSRAENDQRKRNVKNENRQKRERGDHDGKPIFERLRADLDDCFDNDGNDDGFQSVQNRRNFRDISETNINI</sequence>
<gene>
    <name evidence="2" type="ORF">Bpfe_031326</name>
</gene>
<organism evidence="2 3">
    <name type="scientific">Biomphalaria pfeifferi</name>
    <name type="common">Bloodfluke planorb</name>
    <name type="synonym">Freshwater snail</name>
    <dbReference type="NCBI Taxonomy" id="112525"/>
    <lineage>
        <taxon>Eukaryota</taxon>
        <taxon>Metazoa</taxon>
        <taxon>Spiralia</taxon>
        <taxon>Lophotrochozoa</taxon>
        <taxon>Mollusca</taxon>
        <taxon>Gastropoda</taxon>
        <taxon>Heterobranchia</taxon>
        <taxon>Euthyneura</taxon>
        <taxon>Panpulmonata</taxon>
        <taxon>Hygrophila</taxon>
        <taxon>Lymnaeoidea</taxon>
        <taxon>Planorbidae</taxon>
        <taxon>Biomphalaria</taxon>
    </lineage>
</organism>
<comment type="caution">
    <text evidence="2">The sequence shown here is derived from an EMBL/GenBank/DDBJ whole genome shotgun (WGS) entry which is preliminary data.</text>
</comment>
<evidence type="ECO:0000313" key="3">
    <source>
        <dbReference type="Proteomes" id="UP001233172"/>
    </source>
</evidence>
<feature type="region of interest" description="Disordered" evidence="1">
    <location>
        <begin position="1"/>
        <end position="36"/>
    </location>
</feature>
<accession>A0AAD8AMW7</accession>
<dbReference type="Proteomes" id="UP001233172">
    <property type="component" value="Unassembled WGS sequence"/>
</dbReference>
<proteinExistence type="predicted"/>
<dbReference type="EMBL" id="JASAOG010000471">
    <property type="protein sequence ID" value="KAK0039237.1"/>
    <property type="molecule type" value="Genomic_DNA"/>
</dbReference>
<reference evidence="2" key="2">
    <citation type="submission" date="2023-04" db="EMBL/GenBank/DDBJ databases">
        <authorList>
            <person name="Bu L."/>
            <person name="Lu L."/>
            <person name="Laidemitt M.R."/>
            <person name="Zhang S.M."/>
            <person name="Mutuku M."/>
            <person name="Mkoji G."/>
            <person name="Steinauer M."/>
            <person name="Loker E.S."/>
        </authorList>
    </citation>
    <scope>NUCLEOTIDE SEQUENCE</scope>
    <source>
        <strain evidence="2">KasaAsao</strain>
        <tissue evidence="2">Whole Snail</tissue>
    </source>
</reference>